<evidence type="ECO:0000313" key="2">
    <source>
        <dbReference type="EMBL" id="CAJ0583151.1"/>
    </source>
</evidence>
<proteinExistence type="predicted"/>
<reference evidence="2" key="1">
    <citation type="submission" date="2023-06" db="EMBL/GenBank/DDBJ databases">
        <authorList>
            <person name="Delattre M."/>
        </authorList>
    </citation>
    <scope>NUCLEOTIDE SEQUENCE</scope>
    <source>
        <strain evidence="2">AF72</strain>
    </source>
</reference>
<feature type="region of interest" description="Disordered" evidence="1">
    <location>
        <begin position="36"/>
        <end position="71"/>
    </location>
</feature>
<feature type="non-terminal residue" evidence="2">
    <location>
        <position position="71"/>
    </location>
</feature>
<evidence type="ECO:0000256" key="1">
    <source>
        <dbReference type="SAM" id="MobiDB-lite"/>
    </source>
</evidence>
<sequence>MLASSSSKDDDLLSSSSDEIEQVARETLKHLDENEKSIASVKSNGSISTIDREKAAAREADVEKKAPEETG</sequence>
<feature type="region of interest" description="Disordered" evidence="1">
    <location>
        <begin position="1"/>
        <end position="21"/>
    </location>
</feature>
<name>A0AA36DAK9_9BILA</name>
<dbReference type="EMBL" id="CATQJA010002665">
    <property type="protein sequence ID" value="CAJ0583151.1"/>
    <property type="molecule type" value="Genomic_DNA"/>
</dbReference>
<protein>
    <submittedName>
        <fullName evidence="2">Uncharacterized protein</fullName>
    </submittedName>
</protein>
<gene>
    <name evidence="2" type="ORF">MSPICULIGERA_LOCUS21251</name>
</gene>
<evidence type="ECO:0000313" key="3">
    <source>
        <dbReference type="Proteomes" id="UP001177023"/>
    </source>
</evidence>
<feature type="compositionally biased region" description="Basic and acidic residues" evidence="1">
    <location>
        <begin position="50"/>
        <end position="71"/>
    </location>
</feature>
<keyword evidence="3" id="KW-1185">Reference proteome</keyword>
<dbReference type="AlphaFoldDB" id="A0AA36DAK9"/>
<accession>A0AA36DAK9</accession>
<dbReference type="Proteomes" id="UP001177023">
    <property type="component" value="Unassembled WGS sequence"/>
</dbReference>
<comment type="caution">
    <text evidence="2">The sequence shown here is derived from an EMBL/GenBank/DDBJ whole genome shotgun (WGS) entry which is preliminary data.</text>
</comment>
<feature type="compositionally biased region" description="Polar residues" evidence="1">
    <location>
        <begin position="40"/>
        <end position="49"/>
    </location>
</feature>
<organism evidence="2 3">
    <name type="scientific">Mesorhabditis spiculigera</name>
    <dbReference type="NCBI Taxonomy" id="96644"/>
    <lineage>
        <taxon>Eukaryota</taxon>
        <taxon>Metazoa</taxon>
        <taxon>Ecdysozoa</taxon>
        <taxon>Nematoda</taxon>
        <taxon>Chromadorea</taxon>
        <taxon>Rhabditida</taxon>
        <taxon>Rhabditina</taxon>
        <taxon>Rhabditomorpha</taxon>
        <taxon>Rhabditoidea</taxon>
        <taxon>Rhabditidae</taxon>
        <taxon>Mesorhabditinae</taxon>
        <taxon>Mesorhabditis</taxon>
    </lineage>
</organism>